<dbReference type="EMBL" id="LVJZ01000003">
    <property type="protein sequence ID" value="ODB97100.1"/>
    <property type="molecule type" value="Genomic_DNA"/>
</dbReference>
<protein>
    <submittedName>
        <fullName evidence="1">Uncharacterized protein</fullName>
    </submittedName>
</protein>
<dbReference type="AlphaFoldDB" id="A0A1E2UQT1"/>
<comment type="caution">
    <text evidence="1">The sequence shown here is derived from an EMBL/GenBank/DDBJ whole genome shotgun (WGS) entry which is preliminary data.</text>
</comment>
<keyword evidence="2" id="KW-1185">Reference proteome</keyword>
<gene>
    <name evidence="1" type="ORF">A3196_10185</name>
</gene>
<organism evidence="1 2">
    <name type="scientific">Candidatus Thiodiazotropha endoloripes</name>
    <dbReference type="NCBI Taxonomy" id="1818881"/>
    <lineage>
        <taxon>Bacteria</taxon>
        <taxon>Pseudomonadati</taxon>
        <taxon>Pseudomonadota</taxon>
        <taxon>Gammaproteobacteria</taxon>
        <taxon>Chromatiales</taxon>
        <taxon>Sedimenticolaceae</taxon>
        <taxon>Candidatus Thiodiazotropha</taxon>
    </lineage>
</organism>
<name>A0A1E2UQT1_9GAMM</name>
<dbReference type="RefSeq" id="WP_069019765.1">
    <property type="nucleotide sequence ID" value="NZ_LVJY01000005.1"/>
</dbReference>
<sequence length="389" mass="43151">MDAQATEGSTVGVFANTRQDIDYQLNTLGASVSLITPAGLFQCKPGLLRGETRIDSFNNIIGISDVRNAEWKDFSAHDLECRYGAKWQGFGGNLKAGIGLRDYLGKTDDEPGGKHISIEGIGALIAYDSDQFDVDLSWQRAVHDYTLQNQSSFIDYDSLIDFAENTTETTVKYRHLYLHGKHLSGNKDNVYTTPVFPANSFEFDHTDVALGILLTPEADGLTLIAPIFGGGSYRGSFNPLEGDDLLKGIELAGRLKGVDIELTFVRHDGEGNRPYLPATENLTEMKESNQLSIGLSWEEWSLTVENVKSTHKANARIADPLYAAILGGFGPYNNKRDEDKWTISLSMPVIENITADLSFYHSTREDQQYNHPQHNYIERGGSIHFKMGV</sequence>
<evidence type="ECO:0000313" key="2">
    <source>
        <dbReference type="Proteomes" id="UP000094849"/>
    </source>
</evidence>
<accession>A0A1E2UQT1</accession>
<proteinExistence type="predicted"/>
<reference evidence="1 2" key="1">
    <citation type="submission" date="2016-03" db="EMBL/GenBank/DDBJ databases">
        <title>Chemosynthetic sulphur-oxidizing symbionts of marine invertebrate animals are capable of nitrogen fixation.</title>
        <authorList>
            <person name="Petersen J.M."/>
            <person name="Kemper A."/>
            <person name="Gruber-Vodicka H."/>
            <person name="Cardini U."/>
            <person name="Geest Mvander."/>
            <person name="Kleiner M."/>
            <person name="Bulgheresi S."/>
            <person name="Fussmann M."/>
            <person name="Herbold C."/>
            <person name="Seah B.K.B."/>
            <person name="Antony C.Paul."/>
            <person name="Liu D."/>
            <person name="Belitz A."/>
            <person name="Weber M."/>
        </authorList>
    </citation>
    <scope>NUCLEOTIDE SEQUENCE [LARGE SCALE GENOMIC DNA]</scope>
    <source>
        <strain evidence="1">G_D</strain>
    </source>
</reference>
<dbReference type="OrthoDB" id="9921455at2"/>
<dbReference type="Proteomes" id="UP000094849">
    <property type="component" value="Unassembled WGS sequence"/>
</dbReference>
<evidence type="ECO:0000313" key="1">
    <source>
        <dbReference type="EMBL" id="ODB97100.1"/>
    </source>
</evidence>